<dbReference type="FunFam" id="3.40.50.300:FF:000016">
    <property type="entry name" value="Oligopeptide ABC transporter ATP-binding component"/>
    <property type="match status" value="1"/>
</dbReference>
<reference evidence="6" key="1">
    <citation type="submission" date="2020-02" db="EMBL/GenBank/DDBJ databases">
        <authorList>
            <person name="Meier V. D."/>
        </authorList>
    </citation>
    <scope>NUCLEOTIDE SEQUENCE</scope>
    <source>
        <strain evidence="6">AVDCRST_MAG20</strain>
    </source>
</reference>
<comment type="similarity">
    <text evidence="1">Belongs to the ABC transporter superfamily.</text>
</comment>
<dbReference type="GO" id="GO:0016887">
    <property type="term" value="F:ATP hydrolysis activity"/>
    <property type="evidence" value="ECO:0007669"/>
    <property type="project" value="InterPro"/>
</dbReference>
<name>A0A6J4HFG6_9ACTN</name>
<dbReference type="GO" id="GO:0055085">
    <property type="term" value="P:transmembrane transport"/>
    <property type="evidence" value="ECO:0007669"/>
    <property type="project" value="UniProtKB-ARBA"/>
</dbReference>
<accession>A0A6J4HFG6</accession>
<dbReference type="InterPro" id="IPR013563">
    <property type="entry name" value="Oligopep_ABC_C"/>
</dbReference>
<evidence type="ECO:0000256" key="4">
    <source>
        <dbReference type="ARBA" id="ARBA00022840"/>
    </source>
</evidence>
<dbReference type="PROSITE" id="PS50893">
    <property type="entry name" value="ABC_TRANSPORTER_2"/>
    <property type="match status" value="1"/>
</dbReference>
<dbReference type="InterPro" id="IPR017871">
    <property type="entry name" value="ABC_transporter-like_CS"/>
</dbReference>
<dbReference type="Pfam" id="PF08352">
    <property type="entry name" value="oligo_HPY"/>
    <property type="match status" value="1"/>
</dbReference>
<dbReference type="PANTHER" id="PTHR43776:SF7">
    <property type="entry name" value="D,D-DIPEPTIDE TRANSPORT ATP-BINDING PROTEIN DDPF-RELATED"/>
    <property type="match status" value="1"/>
</dbReference>
<dbReference type="SUPFAM" id="SSF52540">
    <property type="entry name" value="P-loop containing nucleoside triphosphate hydrolases"/>
    <property type="match status" value="1"/>
</dbReference>
<organism evidence="6">
    <name type="scientific">uncultured Acidimicrobiales bacterium</name>
    <dbReference type="NCBI Taxonomy" id="310071"/>
    <lineage>
        <taxon>Bacteria</taxon>
        <taxon>Bacillati</taxon>
        <taxon>Actinomycetota</taxon>
        <taxon>Acidimicrobiia</taxon>
        <taxon>Acidimicrobiales</taxon>
        <taxon>environmental samples</taxon>
    </lineage>
</organism>
<sequence>MAGSGKAHLRDGSLLRVEDLVVEFPAGPGRKVHAVSGISLDVVEGETLGLVGESGCGKSTTGKAIMQMPRPTSGTVAFEGEALTSLKGEALRQTRPTMQMIFQDPISSLNPRRKVGDIIGEPLRVWGRGDADEREKKVREVLEAVGIDPDAAMPRRPHQFSGGQCQRISIARALMLDPRVIICDEPVSALDVSVQAQILNLLEDMKARYGLTLIFIAHDLAVVKNVSDRVAVMYLGKVCEVGPPDTLYEEPAHHYTAALLSAIPVPDPEAERLDAGGIGGELPSPLDPPSGCRFRTRCPEAQERCAAEEPLMREVGVNHFVACHFPRIGGTAPPDASVPVTVSQH</sequence>
<evidence type="ECO:0000256" key="3">
    <source>
        <dbReference type="ARBA" id="ARBA00022741"/>
    </source>
</evidence>
<feature type="domain" description="ABC transporter" evidence="5">
    <location>
        <begin position="15"/>
        <end position="260"/>
    </location>
</feature>
<keyword evidence="3" id="KW-0547">Nucleotide-binding</keyword>
<dbReference type="CDD" id="cd03257">
    <property type="entry name" value="ABC_NikE_OppD_transporters"/>
    <property type="match status" value="1"/>
</dbReference>
<dbReference type="GO" id="GO:0015833">
    <property type="term" value="P:peptide transport"/>
    <property type="evidence" value="ECO:0007669"/>
    <property type="project" value="InterPro"/>
</dbReference>
<dbReference type="Gene3D" id="3.40.50.300">
    <property type="entry name" value="P-loop containing nucleotide triphosphate hydrolases"/>
    <property type="match status" value="1"/>
</dbReference>
<dbReference type="GO" id="GO:0005524">
    <property type="term" value="F:ATP binding"/>
    <property type="evidence" value="ECO:0007669"/>
    <property type="project" value="UniProtKB-KW"/>
</dbReference>
<dbReference type="PROSITE" id="PS00211">
    <property type="entry name" value="ABC_TRANSPORTER_1"/>
    <property type="match status" value="1"/>
</dbReference>
<gene>
    <name evidence="6" type="ORF">AVDCRST_MAG20-642</name>
</gene>
<dbReference type="InterPro" id="IPR003439">
    <property type="entry name" value="ABC_transporter-like_ATP-bd"/>
</dbReference>
<keyword evidence="4 6" id="KW-0067">ATP-binding</keyword>
<evidence type="ECO:0000313" key="6">
    <source>
        <dbReference type="EMBL" id="CAA9222246.1"/>
    </source>
</evidence>
<dbReference type="AlphaFoldDB" id="A0A6J4HFG6"/>
<proteinExistence type="inferred from homology"/>
<dbReference type="Pfam" id="PF00005">
    <property type="entry name" value="ABC_tran"/>
    <property type="match status" value="1"/>
</dbReference>
<evidence type="ECO:0000256" key="2">
    <source>
        <dbReference type="ARBA" id="ARBA00022448"/>
    </source>
</evidence>
<evidence type="ECO:0000259" key="5">
    <source>
        <dbReference type="PROSITE" id="PS50893"/>
    </source>
</evidence>
<protein>
    <submittedName>
        <fullName evidence="6">Oligopeptide transport ATP-binding protein OppF</fullName>
    </submittedName>
</protein>
<dbReference type="EMBL" id="CADCSY010000033">
    <property type="protein sequence ID" value="CAA9222246.1"/>
    <property type="molecule type" value="Genomic_DNA"/>
</dbReference>
<dbReference type="SMART" id="SM00382">
    <property type="entry name" value="AAA"/>
    <property type="match status" value="1"/>
</dbReference>
<dbReference type="InterPro" id="IPR027417">
    <property type="entry name" value="P-loop_NTPase"/>
</dbReference>
<keyword evidence="2" id="KW-0813">Transport</keyword>
<dbReference type="PANTHER" id="PTHR43776">
    <property type="entry name" value="TRANSPORT ATP-BINDING PROTEIN"/>
    <property type="match status" value="1"/>
</dbReference>
<dbReference type="NCBIfam" id="TIGR01727">
    <property type="entry name" value="oligo_HPY"/>
    <property type="match status" value="1"/>
</dbReference>
<dbReference type="InterPro" id="IPR003593">
    <property type="entry name" value="AAA+_ATPase"/>
</dbReference>
<dbReference type="InterPro" id="IPR050319">
    <property type="entry name" value="ABC_transp_ATP-bind"/>
</dbReference>
<evidence type="ECO:0000256" key="1">
    <source>
        <dbReference type="ARBA" id="ARBA00005417"/>
    </source>
</evidence>